<accession>A0A1G6LLW0</accession>
<dbReference type="STRING" id="530584.SAMN05421630_102122"/>
<protein>
    <submittedName>
        <fullName evidence="3">Uncharacterized conserved protein YloU, alkaline shock protein (Asp23) family</fullName>
    </submittedName>
</protein>
<dbReference type="PANTHER" id="PTHR34297:SF3">
    <property type="entry name" value="ALKALINE SHOCK PROTEIN 23"/>
    <property type="match status" value="1"/>
</dbReference>
<evidence type="ECO:0000256" key="2">
    <source>
        <dbReference type="SAM" id="MobiDB-lite"/>
    </source>
</evidence>
<dbReference type="Pfam" id="PF03780">
    <property type="entry name" value="Asp23"/>
    <property type="match status" value="1"/>
</dbReference>
<dbReference type="AlphaFoldDB" id="A0A1G6LLW0"/>
<evidence type="ECO:0000313" key="3">
    <source>
        <dbReference type="EMBL" id="SDC44223.1"/>
    </source>
</evidence>
<gene>
    <name evidence="3" type="ORF">SAMN05421630_102122</name>
</gene>
<comment type="similarity">
    <text evidence="1">Belongs to the asp23 family.</text>
</comment>
<dbReference type="EMBL" id="FMZE01000002">
    <property type="protein sequence ID" value="SDC44223.1"/>
    <property type="molecule type" value="Genomic_DNA"/>
</dbReference>
<dbReference type="Proteomes" id="UP000199494">
    <property type="component" value="Unassembled WGS sequence"/>
</dbReference>
<evidence type="ECO:0000256" key="1">
    <source>
        <dbReference type="ARBA" id="ARBA00005721"/>
    </source>
</evidence>
<evidence type="ECO:0000313" key="4">
    <source>
        <dbReference type="Proteomes" id="UP000199494"/>
    </source>
</evidence>
<feature type="compositionally biased region" description="Basic and acidic residues" evidence="2">
    <location>
        <begin position="90"/>
        <end position="99"/>
    </location>
</feature>
<reference evidence="3 4" key="1">
    <citation type="submission" date="2016-10" db="EMBL/GenBank/DDBJ databases">
        <authorList>
            <person name="de Groot N.N."/>
        </authorList>
    </citation>
    <scope>NUCLEOTIDE SEQUENCE [LARGE SCALE GENOMIC DNA]</scope>
    <source>
        <strain evidence="3 4">CGMCC 4.5506</strain>
    </source>
</reference>
<name>A0A1G6LLW0_9PSEU</name>
<feature type="region of interest" description="Disordered" evidence="2">
    <location>
        <begin position="76"/>
        <end position="99"/>
    </location>
</feature>
<dbReference type="PANTHER" id="PTHR34297">
    <property type="entry name" value="HYPOTHETICAL CYTOSOLIC PROTEIN-RELATED"/>
    <property type="match status" value="1"/>
</dbReference>
<proteinExistence type="inferred from homology"/>
<organism evidence="3 4">
    <name type="scientific">Prauserella marina</name>
    <dbReference type="NCBI Taxonomy" id="530584"/>
    <lineage>
        <taxon>Bacteria</taxon>
        <taxon>Bacillati</taxon>
        <taxon>Actinomycetota</taxon>
        <taxon>Actinomycetes</taxon>
        <taxon>Pseudonocardiales</taxon>
        <taxon>Pseudonocardiaceae</taxon>
        <taxon>Prauserella</taxon>
    </lineage>
</organism>
<keyword evidence="4" id="KW-1185">Reference proteome</keyword>
<sequence>MIESATAKPGMLEVSEHAVALQRKAGLAPLVSRVHAVPTGTIAVAGTRENGNRPWRCATAAKEQERKPQLQQLRMRRASTMTSSTPAKAGADRTAGEAHEPGTSVLLTSQGTTTIASTVVRQIAGLAAREVPGVHALGSGAARAFGALRERVPGGGSSAAQGVSVEVGDKQAAVDLRVVVEYGTPIPALARTVRANIITAIEQMTGLEVVEVNIAVEDIHLADDGEQETTSRVA</sequence>
<dbReference type="InterPro" id="IPR005531">
    <property type="entry name" value="Asp23"/>
</dbReference>